<proteinExistence type="predicted"/>
<dbReference type="Proteomes" id="UP000823749">
    <property type="component" value="Chromosome 8"/>
</dbReference>
<evidence type="ECO:0000313" key="2">
    <source>
        <dbReference type="EMBL" id="KAG5536500.1"/>
    </source>
</evidence>
<protein>
    <submittedName>
        <fullName evidence="2">Uncharacterized protein</fullName>
    </submittedName>
</protein>
<name>A0AAV6J877_9ERIC</name>
<evidence type="ECO:0000313" key="3">
    <source>
        <dbReference type="Proteomes" id="UP000823749"/>
    </source>
</evidence>
<evidence type="ECO:0000256" key="1">
    <source>
        <dbReference type="SAM" id="MobiDB-lite"/>
    </source>
</evidence>
<sequence length="208" mass="23921">MVETRSRRYDCSGVDIIHRSNAKRKRLPRPVAVEEEDDDNNSRPAPPPLEDRHGEDFVQVFTKKHLRILVKEAVAAYPDLVSSVQSLGKDDFGACSIRAQFWCLKEDPPAPSCSEDDDGLWLEEEPIEELIEALGKDTLEGIVKDAMSKHPDFIWSVFREADVDPAFRLIGVRDEDIGMQLLLPHQLQRPRQRPHRHLCRVRRDPGRR</sequence>
<gene>
    <name evidence="2" type="ORF">RHGRI_024061</name>
</gene>
<feature type="region of interest" description="Disordered" evidence="1">
    <location>
        <begin position="22"/>
        <end position="54"/>
    </location>
</feature>
<dbReference type="EMBL" id="JACTNZ010000008">
    <property type="protein sequence ID" value="KAG5536500.1"/>
    <property type="molecule type" value="Genomic_DNA"/>
</dbReference>
<reference evidence="2" key="1">
    <citation type="submission" date="2020-08" db="EMBL/GenBank/DDBJ databases">
        <title>Plant Genome Project.</title>
        <authorList>
            <person name="Zhang R.-G."/>
        </authorList>
    </citation>
    <scope>NUCLEOTIDE SEQUENCE</scope>
    <source>
        <strain evidence="2">WSP0</strain>
        <tissue evidence="2">Leaf</tissue>
    </source>
</reference>
<organism evidence="2 3">
    <name type="scientific">Rhododendron griersonianum</name>
    <dbReference type="NCBI Taxonomy" id="479676"/>
    <lineage>
        <taxon>Eukaryota</taxon>
        <taxon>Viridiplantae</taxon>
        <taxon>Streptophyta</taxon>
        <taxon>Embryophyta</taxon>
        <taxon>Tracheophyta</taxon>
        <taxon>Spermatophyta</taxon>
        <taxon>Magnoliopsida</taxon>
        <taxon>eudicotyledons</taxon>
        <taxon>Gunneridae</taxon>
        <taxon>Pentapetalae</taxon>
        <taxon>asterids</taxon>
        <taxon>Ericales</taxon>
        <taxon>Ericaceae</taxon>
        <taxon>Ericoideae</taxon>
        <taxon>Rhodoreae</taxon>
        <taxon>Rhododendron</taxon>
    </lineage>
</organism>
<accession>A0AAV6J877</accession>
<comment type="caution">
    <text evidence="2">The sequence shown here is derived from an EMBL/GenBank/DDBJ whole genome shotgun (WGS) entry which is preliminary data.</text>
</comment>
<dbReference type="AlphaFoldDB" id="A0AAV6J877"/>
<keyword evidence="3" id="KW-1185">Reference proteome</keyword>